<sequence length="311" mass="33620">MARIVTVTLNPAIDKTIRLPRFTPGRVNRITDVRSDPGGKGINVARALKQWGEKPLALGWVGGHLGKALIEELDHWGIDHRFVAVEGEPRTNLKIMEQETGRVTDVNEPGFQVQDQHMKSLLETYEAALAEAEVVVLAGSLPPGVPSDFYGTLILRAKQRRTHVFLDADGVPLKEGIKRFPHVIKPNLAELEQVLGRRLPEEDDRIKAGVDLCREGIGLVTLSLGEEGAWFFAGERGIRAIPPAISVASPVGAGDTMVAALAMGKVRGWSLEETARFSVAAGSATASKAGTQLGTWEEAQSLSERVQLSSC</sequence>
<dbReference type="SUPFAM" id="SSF53613">
    <property type="entry name" value="Ribokinase-like"/>
    <property type="match status" value="1"/>
</dbReference>
<reference evidence="10 11" key="1">
    <citation type="submission" date="2016-10" db="EMBL/GenBank/DDBJ databases">
        <authorList>
            <person name="de Groot N.N."/>
        </authorList>
    </citation>
    <scope>NUCLEOTIDE SEQUENCE [LARGE SCALE GENOMIC DNA]</scope>
    <source>
        <strain evidence="10 11">DSM 45514</strain>
    </source>
</reference>
<dbReference type="Pfam" id="PF00294">
    <property type="entry name" value="PfkB"/>
    <property type="match status" value="1"/>
</dbReference>
<organism evidence="10 11">
    <name type="scientific">Melghirimyces thermohalophilus</name>
    <dbReference type="NCBI Taxonomy" id="1236220"/>
    <lineage>
        <taxon>Bacteria</taxon>
        <taxon>Bacillati</taxon>
        <taxon>Bacillota</taxon>
        <taxon>Bacilli</taxon>
        <taxon>Bacillales</taxon>
        <taxon>Thermoactinomycetaceae</taxon>
        <taxon>Melghirimyces</taxon>
    </lineage>
</organism>
<evidence type="ECO:0000256" key="7">
    <source>
        <dbReference type="PIRNR" id="PIRNR000535"/>
    </source>
</evidence>
<dbReference type="CDD" id="cd01164">
    <property type="entry name" value="FruK_PfkB_like"/>
    <property type="match status" value="1"/>
</dbReference>
<dbReference type="InterPro" id="IPR011611">
    <property type="entry name" value="PfkB_dom"/>
</dbReference>
<dbReference type="InterPro" id="IPR022463">
    <property type="entry name" value="1-PFruKinase"/>
</dbReference>
<keyword evidence="2 7" id="KW-0808">Transferase</keyword>
<dbReference type="InterPro" id="IPR029056">
    <property type="entry name" value="Ribokinase-like"/>
</dbReference>
<dbReference type="EC" id="2.7.1.144" evidence="7"/>
<dbReference type="GO" id="GO:0005988">
    <property type="term" value="P:lactose metabolic process"/>
    <property type="evidence" value="ECO:0007669"/>
    <property type="project" value="UniProtKB-KW"/>
</dbReference>
<evidence type="ECO:0000256" key="5">
    <source>
        <dbReference type="ARBA" id="ARBA00022840"/>
    </source>
</evidence>
<dbReference type="InterPro" id="IPR002173">
    <property type="entry name" value="Carboh/pur_kinase_PfkB_CS"/>
</dbReference>
<keyword evidence="3 7" id="KW-0547">Nucleotide-binding</keyword>
<evidence type="ECO:0000256" key="4">
    <source>
        <dbReference type="ARBA" id="ARBA00022777"/>
    </source>
</evidence>
<comment type="pathway">
    <text evidence="7">Carbohydrate metabolism; D-tagatose 6-phosphate degradation; D-glyceraldehyde 3-phosphate and glycerone phosphate from D-tagatose 6-phosphate: step 1/2.</text>
</comment>
<dbReference type="PROSITE" id="PS00583">
    <property type="entry name" value="PFKB_KINASES_1"/>
    <property type="match status" value="1"/>
</dbReference>
<dbReference type="GO" id="GO:0016052">
    <property type="term" value="P:carbohydrate catabolic process"/>
    <property type="evidence" value="ECO:0007669"/>
    <property type="project" value="UniProtKB-ARBA"/>
</dbReference>
<dbReference type="GO" id="GO:0005524">
    <property type="term" value="F:ATP binding"/>
    <property type="evidence" value="ECO:0007669"/>
    <property type="project" value="UniProtKB-UniRule"/>
</dbReference>
<dbReference type="GO" id="GO:0008662">
    <property type="term" value="F:1-phosphofructokinase activity"/>
    <property type="evidence" value="ECO:0007669"/>
    <property type="project" value="UniProtKB-UniRule"/>
</dbReference>
<evidence type="ECO:0000256" key="1">
    <source>
        <dbReference type="ARBA" id="ARBA00005380"/>
    </source>
</evidence>
<dbReference type="GO" id="GO:0044281">
    <property type="term" value="P:small molecule metabolic process"/>
    <property type="evidence" value="ECO:0007669"/>
    <property type="project" value="UniProtKB-ARBA"/>
</dbReference>
<dbReference type="Proteomes" id="UP000199387">
    <property type="component" value="Unassembled WGS sequence"/>
</dbReference>
<dbReference type="AlphaFoldDB" id="A0A1G6RFZ0"/>
<dbReference type="PROSITE" id="PS00584">
    <property type="entry name" value="PFKB_KINASES_2"/>
    <property type="match status" value="1"/>
</dbReference>
<keyword evidence="7" id="KW-0423">Lactose metabolism</keyword>
<evidence type="ECO:0000313" key="11">
    <source>
        <dbReference type="Proteomes" id="UP000199387"/>
    </source>
</evidence>
<comment type="similarity">
    <text evidence="7">Belongs to the carbohydrate kinase PfkB family. LacC subfamily.</text>
</comment>
<dbReference type="PANTHER" id="PTHR46566">
    <property type="entry name" value="1-PHOSPHOFRUCTOKINASE-RELATED"/>
    <property type="match status" value="1"/>
</dbReference>
<proteinExistence type="inferred from homology"/>
<name>A0A1G6RFZ0_9BACL</name>
<dbReference type="GO" id="GO:0009024">
    <property type="term" value="F:tagatose-6-phosphate kinase activity"/>
    <property type="evidence" value="ECO:0007669"/>
    <property type="project" value="UniProtKB-EC"/>
</dbReference>
<feature type="domain" description="Carbohydrate kinase PfkB" evidence="9">
    <location>
        <begin position="8"/>
        <end position="294"/>
    </location>
</feature>
<evidence type="ECO:0000256" key="8">
    <source>
        <dbReference type="RuleBase" id="RU369061"/>
    </source>
</evidence>
<dbReference type="NCBIfam" id="TIGR03828">
    <property type="entry name" value="pfkB"/>
    <property type="match status" value="1"/>
</dbReference>
<dbReference type="PANTHER" id="PTHR46566:SF2">
    <property type="entry name" value="ATP-DEPENDENT 6-PHOSPHOFRUCTOKINASE ISOZYME 2"/>
    <property type="match status" value="1"/>
</dbReference>
<dbReference type="FunFam" id="3.40.1190.20:FF:000001">
    <property type="entry name" value="Phosphofructokinase"/>
    <property type="match status" value="1"/>
</dbReference>
<dbReference type="STRING" id="1236220.SAMN04488112_12814"/>
<dbReference type="UniPathway" id="UPA00704">
    <property type="reaction ID" value="UER00715"/>
</dbReference>
<dbReference type="EMBL" id="FMZA01000028">
    <property type="protein sequence ID" value="SDD03361.1"/>
    <property type="molecule type" value="Genomic_DNA"/>
</dbReference>
<evidence type="ECO:0000259" key="9">
    <source>
        <dbReference type="Pfam" id="PF00294"/>
    </source>
</evidence>
<protein>
    <recommendedName>
        <fullName evidence="7">Tagatose-6-phosphate kinase</fullName>
        <ecNumber evidence="7">2.7.1.144</ecNumber>
    </recommendedName>
</protein>
<evidence type="ECO:0000313" key="10">
    <source>
        <dbReference type="EMBL" id="SDD03361.1"/>
    </source>
</evidence>
<dbReference type="PIRSF" id="PIRSF000535">
    <property type="entry name" value="1PFK/6PFK/LacC"/>
    <property type="match status" value="1"/>
</dbReference>
<dbReference type="OrthoDB" id="9801219at2"/>
<dbReference type="Gene3D" id="3.40.1190.20">
    <property type="match status" value="1"/>
</dbReference>
<comment type="function">
    <text evidence="8">Catalyzes the ATP-dependent phosphorylation of fructose-l-phosphate to fructose-l,6-bisphosphate.</text>
</comment>
<evidence type="ECO:0000256" key="6">
    <source>
        <dbReference type="ARBA" id="ARBA00047745"/>
    </source>
</evidence>
<dbReference type="RefSeq" id="WP_091573052.1">
    <property type="nucleotide sequence ID" value="NZ_FMZA01000028.1"/>
</dbReference>
<evidence type="ECO:0000256" key="3">
    <source>
        <dbReference type="ARBA" id="ARBA00022741"/>
    </source>
</evidence>
<keyword evidence="4 8" id="KW-0418">Kinase</keyword>
<gene>
    <name evidence="10" type="ORF">SAMN04488112_12814</name>
</gene>
<dbReference type="GO" id="GO:0005829">
    <property type="term" value="C:cytosol"/>
    <property type="evidence" value="ECO:0007669"/>
    <property type="project" value="TreeGrafter"/>
</dbReference>
<comment type="catalytic activity">
    <reaction evidence="7">
        <text>D-tagatofuranose 6-phosphate + ATP = D-tagatofuranose 1,6-bisphosphate + ADP + H(+)</text>
        <dbReference type="Rhea" id="RHEA:12420"/>
        <dbReference type="ChEBI" id="CHEBI:15378"/>
        <dbReference type="ChEBI" id="CHEBI:30616"/>
        <dbReference type="ChEBI" id="CHEBI:58694"/>
        <dbReference type="ChEBI" id="CHEBI:58695"/>
        <dbReference type="ChEBI" id="CHEBI:456216"/>
        <dbReference type="EC" id="2.7.1.144"/>
    </reaction>
</comment>
<comment type="similarity">
    <text evidence="1">Belongs to the carbohydrate kinase pfkB family.</text>
</comment>
<evidence type="ECO:0000256" key="2">
    <source>
        <dbReference type="ARBA" id="ARBA00022679"/>
    </source>
</evidence>
<keyword evidence="11" id="KW-1185">Reference proteome</keyword>
<dbReference type="InterPro" id="IPR017583">
    <property type="entry name" value="Tagatose/fructose_Pkinase"/>
</dbReference>
<keyword evidence="5 7" id="KW-0067">ATP-binding</keyword>
<dbReference type="GO" id="GO:2001059">
    <property type="term" value="P:D-tagatose 6-phosphate catabolic process"/>
    <property type="evidence" value="ECO:0007669"/>
    <property type="project" value="UniProtKB-UniPathway"/>
</dbReference>
<accession>A0A1G6RFZ0</accession>
<comment type="catalytic activity">
    <reaction evidence="6 8">
        <text>beta-D-fructose 1-phosphate + ATP = beta-D-fructose 1,6-bisphosphate + ADP + H(+)</text>
        <dbReference type="Rhea" id="RHEA:14213"/>
        <dbReference type="ChEBI" id="CHEBI:15378"/>
        <dbReference type="ChEBI" id="CHEBI:30616"/>
        <dbReference type="ChEBI" id="CHEBI:32966"/>
        <dbReference type="ChEBI" id="CHEBI:138881"/>
        <dbReference type="ChEBI" id="CHEBI:456216"/>
        <dbReference type="EC" id="2.7.1.56"/>
    </reaction>
</comment>
<dbReference type="NCBIfam" id="TIGR03168">
    <property type="entry name" value="1-PFK"/>
    <property type="match status" value="1"/>
</dbReference>